<dbReference type="InterPro" id="IPR033940">
    <property type="entry name" value="IPMI_Swivel"/>
</dbReference>
<evidence type="ECO:0000256" key="1">
    <source>
        <dbReference type="ARBA" id="ARBA00009869"/>
    </source>
</evidence>
<dbReference type="EMBL" id="CP155571">
    <property type="protein sequence ID" value="XFO72465.1"/>
    <property type="molecule type" value="Genomic_DNA"/>
</dbReference>
<dbReference type="PANTHER" id="PTHR43345:SF2">
    <property type="entry name" value="3-ISOPROPYLMALATE DEHYDRATASE SMALL SUBUNIT 1"/>
    <property type="match status" value="1"/>
</dbReference>
<keyword evidence="5" id="KW-1185">Reference proteome</keyword>
<dbReference type="InterPro" id="IPR000573">
    <property type="entry name" value="AconitaseA/IPMdHydase_ssu_swvl"/>
</dbReference>
<sequence>MDGKLTVCGRVWCLGDNIDTDQILPGYAMAYPQEQLKFHALAGSAIPDFASRVNAGDIIIAGNNFGAGSSREQAPVALQAAGVGAIIARSFARIFRRNSINIGLPIMAADIIGKVKNGDEIIVDLAAGEVTLPDKTVIRGQRPGDNVLAILQAGGLIPKVRQQLQQEREE</sequence>
<comment type="similarity">
    <text evidence="1">Belongs to the LeuD family. LeuD type 2 subfamily.</text>
</comment>
<name>A0ABZ3J2N7_SPOA4</name>
<reference evidence="4" key="1">
    <citation type="submission" date="2024-05" db="EMBL/GenBank/DDBJ databases">
        <title>Isolation and characterization of Sporomusa carbonis sp. nov., a carboxydotrophic hydrogenogen in the genus of Sporomusa isolated from a charcoal burning pile.</title>
        <authorList>
            <person name="Boeer T."/>
            <person name="Rosenbaum F."/>
            <person name="Eysell L."/>
            <person name="Mueller V."/>
            <person name="Daniel R."/>
            <person name="Poehlein A."/>
        </authorList>
    </citation>
    <scope>NUCLEOTIDE SEQUENCE [LARGE SCALE GENOMIC DNA]</scope>
    <source>
        <strain evidence="4">DSM 3132</strain>
    </source>
</reference>
<keyword evidence="2 4" id="KW-0456">Lyase</keyword>
<gene>
    <name evidence="4" type="primary">dmdB_1</name>
    <name evidence="4" type="ORF">SPACI_025170</name>
</gene>
<evidence type="ECO:0000256" key="2">
    <source>
        <dbReference type="ARBA" id="ARBA00023239"/>
    </source>
</evidence>
<dbReference type="Gene3D" id="3.20.19.10">
    <property type="entry name" value="Aconitase, domain 4"/>
    <property type="match status" value="1"/>
</dbReference>
<dbReference type="EC" id="4.2.1.85" evidence="4"/>
<dbReference type="RefSeq" id="WP_211285135.1">
    <property type="nucleotide sequence ID" value="NZ_CP155571.1"/>
</dbReference>
<dbReference type="SUPFAM" id="SSF52016">
    <property type="entry name" value="LeuD/IlvD-like"/>
    <property type="match status" value="1"/>
</dbReference>
<proteinExistence type="inferred from homology"/>
<evidence type="ECO:0000313" key="4">
    <source>
        <dbReference type="EMBL" id="XFO72465.1"/>
    </source>
</evidence>
<protein>
    <submittedName>
        <fullName evidence="4">2,3-dimethylmalate dehydratase small subunit</fullName>
        <ecNumber evidence="4">4.2.1.85</ecNumber>
    </submittedName>
</protein>
<evidence type="ECO:0000313" key="5">
    <source>
        <dbReference type="Proteomes" id="UP000216052"/>
    </source>
</evidence>
<dbReference type="InterPro" id="IPR011827">
    <property type="entry name" value="LeuD_type2/HacB/DmdB"/>
</dbReference>
<accession>A0ABZ3J2N7</accession>
<dbReference type="CDD" id="cd01577">
    <property type="entry name" value="IPMI_Swivel"/>
    <property type="match status" value="1"/>
</dbReference>
<dbReference type="GO" id="GO:0047868">
    <property type="term" value="F:dimethylmaleate hydratase activity"/>
    <property type="evidence" value="ECO:0007669"/>
    <property type="project" value="UniProtKB-EC"/>
</dbReference>
<dbReference type="InterPro" id="IPR015928">
    <property type="entry name" value="Aconitase/3IPM_dehydase_swvl"/>
</dbReference>
<dbReference type="Pfam" id="PF00694">
    <property type="entry name" value="Aconitase_C"/>
    <property type="match status" value="1"/>
</dbReference>
<feature type="domain" description="Aconitase A/isopropylmalate dehydratase small subunit swivel" evidence="3">
    <location>
        <begin position="46"/>
        <end position="104"/>
    </location>
</feature>
<organism evidence="4 5">
    <name type="scientific">Sporomusa acidovorans (strain ATCC 49682 / DSM 3132 / Mol)</name>
    <dbReference type="NCBI Taxonomy" id="1123286"/>
    <lineage>
        <taxon>Bacteria</taxon>
        <taxon>Bacillati</taxon>
        <taxon>Bacillota</taxon>
        <taxon>Negativicutes</taxon>
        <taxon>Selenomonadales</taxon>
        <taxon>Sporomusaceae</taxon>
        <taxon>Sporomusa</taxon>
    </lineage>
</organism>
<dbReference type="PANTHER" id="PTHR43345">
    <property type="entry name" value="3-ISOPROPYLMALATE DEHYDRATASE SMALL SUBUNIT 2-RELATED-RELATED"/>
    <property type="match status" value="1"/>
</dbReference>
<dbReference type="NCBIfam" id="TIGR02087">
    <property type="entry name" value="LEUD_arch"/>
    <property type="match status" value="1"/>
</dbReference>
<evidence type="ECO:0000259" key="3">
    <source>
        <dbReference type="Pfam" id="PF00694"/>
    </source>
</evidence>
<dbReference type="InterPro" id="IPR050075">
    <property type="entry name" value="LeuD"/>
</dbReference>
<dbReference type="Proteomes" id="UP000216052">
    <property type="component" value="Chromosome"/>
</dbReference>